<organism evidence="2 3">
    <name type="scientific">Mycolicibacterium rufum</name>
    <dbReference type="NCBI Taxonomy" id="318424"/>
    <lineage>
        <taxon>Bacteria</taxon>
        <taxon>Bacillati</taxon>
        <taxon>Actinomycetota</taxon>
        <taxon>Actinomycetes</taxon>
        <taxon>Mycobacteriales</taxon>
        <taxon>Mycobacteriaceae</taxon>
        <taxon>Mycolicibacterium</taxon>
    </lineage>
</organism>
<feature type="compositionally biased region" description="Basic and acidic residues" evidence="1">
    <location>
        <begin position="36"/>
        <end position="54"/>
    </location>
</feature>
<evidence type="ECO:0000313" key="3">
    <source>
        <dbReference type="Proteomes" id="UP001140272"/>
    </source>
</evidence>
<proteinExistence type="predicted"/>
<dbReference type="AlphaFoldDB" id="A0A9X2YEF3"/>
<feature type="region of interest" description="Disordered" evidence="1">
    <location>
        <begin position="181"/>
        <end position="201"/>
    </location>
</feature>
<comment type="caution">
    <text evidence="2">The sequence shown here is derived from an EMBL/GenBank/DDBJ whole genome shotgun (WGS) entry which is preliminary data.</text>
</comment>
<name>A0A9X2YEF3_9MYCO</name>
<feature type="compositionally biased region" description="Basic and acidic residues" evidence="1">
    <location>
        <begin position="185"/>
        <end position="201"/>
    </location>
</feature>
<feature type="region of interest" description="Disordered" evidence="1">
    <location>
        <begin position="28"/>
        <end position="54"/>
    </location>
</feature>
<gene>
    <name evidence="2" type="ORF">H7H73_16690</name>
</gene>
<evidence type="ECO:0000313" key="2">
    <source>
        <dbReference type="EMBL" id="MCV7071780.1"/>
    </source>
</evidence>
<sequence>MAQVEHRGQDLLGVVAAADVGARAAHVHRQLRGRHRREDVAQADRQRRERQQHVDQRLVAGDVGRVGAEHVEGVVDPPAATVFEVCGQPDHAGLVQVDAVAGVGEAEPAVGQIAEVDVALPQRVEEVVGHVGQRDEQVRGDVEQVRRGCRRGCRRRAEGLLGVRRLAERAGHALAVGVGGGGDEVDVHADGPDLAGRRGDG</sequence>
<dbReference type="EMBL" id="JACKRN010000600">
    <property type="protein sequence ID" value="MCV7071780.1"/>
    <property type="molecule type" value="Genomic_DNA"/>
</dbReference>
<protein>
    <submittedName>
        <fullName evidence="2">Uncharacterized protein</fullName>
    </submittedName>
</protein>
<reference evidence="2" key="1">
    <citation type="submission" date="2020-07" db="EMBL/GenBank/DDBJ databases">
        <authorList>
            <person name="Pettersson B.M.F."/>
            <person name="Behra P.R.K."/>
            <person name="Ramesh M."/>
            <person name="Das S."/>
            <person name="Dasgupta S."/>
            <person name="Kirsebom L.A."/>
        </authorList>
    </citation>
    <scope>NUCLEOTIDE SEQUENCE</scope>
    <source>
        <strain evidence="2">DSM 45406</strain>
    </source>
</reference>
<reference evidence="2" key="2">
    <citation type="journal article" date="2022" name="BMC Genomics">
        <title>Comparative genome analysis of mycobacteria focusing on tRNA and non-coding RNA.</title>
        <authorList>
            <person name="Behra P.R.K."/>
            <person name="Pettersson B.M.F."/>
            <person name="Ramesh M."/>
            <person name="Das S."/>
            <person name="Dasgupta S."/>
            <person name="Kirsebom L.A."/>
        </authorList>
    </citation>
    <scope>NUCLEOTIDE SEQUENCE</scope>
    <source>
        <strain evidence="2">DSM 45406</strain>
    </source>
</reference>
<evidence type="ECO:0000256" key="1">
    <source>
        <dbReference type="SAM" id="MobiDB-lite"/>
    </source>
</evidence>
<dbReference type="Proteomes" id="UP001140272">
    <property type="component" value="Unassembled WGS sequence"/>
</dbReference>
<accession>A0A9X2YEF3</accession>